<dbReference type="PANTHER" id="PTHR34384">
    <property type="entry name" value="L-2,3-DIAMINOPROPANOATE--CITRATE LIGASE"/>
    <property type="match status" value="1"/>
</dbReference>
<organism evidence="5 6">
    <name type="scientific">Streptomyces marispadix</name>
    <dbReference type="NCBI Taxonomy" id="2922868"/>
    <lineage>
        <taxon>Bacteria</taxon>
        <taxon>Bacillati</taxon>
        <taxon>Actinomycetota</taxon>
        <taxon>Actinomycetes</taxon>
        <taxon>Kitasatosporales</taxon>
        <taxon>Streptomycetaceae</taxon>
        <taxon>Streptomyces</taxon>
    </lineage>
</organism>
<sequence length="602" mass="67029">MTDTAALSPREAVAHLTPERWESANRLLIRKALGEFAHERLLTPDPLTPPDGRYRVRSDDGATEYRFTARKFALDHWQIDAEGITRHRDGTQLPLDALEFITELRGSLGLGEDVLPVYLEEISSTLASTAYKLAREPVSAARLARSGFQEIEAGMTEGHPCFVANNGRLGFDIAEYRAYAPEAGAPVRLIWVAAHRDHATFTAASGLGYDKLLLSELSAATLRRFSAAMKEEGLDLDDYFLIPVHPWQWWNKLSVTFAAEVAKRNLVCLGHGDDEHLPQQSIRTFFNATNPAKHYVKTALSVLNMGFLRGLSAEYMKATPAINDWLADLVAGDEVLRESGLAILRECAAVGYHPAPYEAAAPKGSPYLKMLAALWRESPVPLLTPGRRLATMASLLHTDREGASSLAGALIERSGLDAATWLRRYLDVYLTPLLHCFYEYDLVFMPHGENVILVLDEDSVPERAIFKDIAEEIAVMSPDAQLPPEVERIRADVPEEMKILSLFTDVFDCFLRFLNGTLAANGTLDEDTFWSTVAECIRDYQKSAPHLAERFARYDLFAETFALSCLNRLQLRDNQQMVDLQDPAGALQLIGELDNPLARFAP</sequence>
<comment type="pathway">
    <text evidence="1">Siderophore biosynthesis.</text>
</comment>
<accession>A0ABS9STL1</accession>
<dbReference type="InterPro" id="IPR037455">
    <property type="entry name" value="LucA/IucC-like"/>
</dbReference>
<dbReference type="RefSeq" id="WP_241057467.1">
    <property type="nucleotide sequence ID" value="NZ_JAKWJU010000002.1"/>
</dbReference>
<evidence type="ECO:0000259" key="4">
    <source>
        <dbReference type="Pfam" id="PF06276"/>
    </source>
</evidence>
<evidence type="ECO:0000256" key="1">
    <source>
        <dbReference type="ARBA" id="ARBA00004924"/>
    </source>
</evidence>
<dbReference type="InterPro" id="IPR007310">
    <property type="entry name" value="Aerobactin_biosyn_IucA/IucC_N"/>
</dbReference>
<evidence type="ECO:0000259" key="3">
    <source>
        <dbReference type="Pfam" id="PF04183"/>
    </source>
</evidence>
<reference evidence="5" key="1">
    <citation type="submission" date="2022-03" db="EMBL/GenBank/DDBJ databases">
        <authorList>
            <person name="Santos J.D.N."/>
            <person name="Kallscheuer N."/>
            <person name="Jogler C."/>
            <person name="Lage O.M."/>
        </authorList>
    </citation>
    <scope>NUCLEOTIDE SEQUENCE</scope>
    <source>
        <strain evidence="5">M600PL45_2</strain>
    </source>
</reference>
<gene>
    <name evidence="5" type="ORF">MMA15_03630</name>
</gene>
<dbReference type="InterPro" id="IPR022770">
    <property type="entry name" value="IucA/IucC-like_C"/>
</dbReference>
<dbReference type="PANTHER" id="PTHR34384:SF6">
    <property type="entry name" value="STAPHYLOFERRIN B SYNTHASE"/>
    <property type="match status" value="1"/>
</dbReference>
<comment type="caution">
    <text evidence="5">The sequence shown here is derived from an EMBL/GenBank/DDBJ whole genome shotgun (WGS) entry which is preliminary data.</text>
</comment>
<evidence type="ECO:0000313" key="6">
    <source>
        <dbReference type="Proteomes" id="UP001166784"/>
    </source>
</evidence>
<dbReference type="Gene3D" id="6.10.250.3370">
    <property type="match status" value="1"/>
</dbReference>
<dbReference type="Pfam" id="PF06276">
    <property type="entry name" value="FhuF"/>
    <property type="match status" value="1"/>
</dbReference>
<proteinExistence type="inferred from homology"/>
<keyword evidence="6" id="KW-1185">Reference proteome</keyword>
<dbReference type="Gene3D" id="3.30.310.280">
    <property type="match status" value="1"/>
</dbReference>
<feature type="domain" description="Aerobactin siderophore biosynthesis IucA/IucC-like C-terminal" evidence="4">
    <location>
        <begin position="420"/>
        <end position="578"/>
    </location>
</feature>
<reference evidence="5" key="2">
    <citation type="journal article" date="2023" name="Int. J. Syst. Evol. Microbiol.">
        <title>Streptomyces marispadix sp. nov., isolated from marine beach sediment of the Northern Coast of Portugal.</title>
        <authorList>
            <person name="dos Santos J.D.N."/>
            <person name="Vitorino I.R."/>
            <person name="Kallscheuer N."/>
            <person name="Srivastava A."/>
            <person name="Krautwurst S."/>
            <person name="Marz M."/>
            <person name="Jogler C."/>
            <person name="Lobo Da Cunha A."/>
            <person name="Catita J."/>
            <person name="Goncalves H."/>
            <person name="Gonzalez I."/>
            <person name="Reyes F."/>
            <person name="Lage O.M."/>
        </authorList>
    </citation>
    <scope>NUCLEOTIDE SEQUENCE</scope>
    <source>
        <strain evidence="5">M600PL45_2</strain>
    </source>
</reference>
<dbReference type="Pfam" id="PF04183">
    <property type="entry name" value="IucA_IucC"/>
    <property type="match status" value="1"/>
</dbReference>
<comment type="similarity">
    <text evidence="2">Belongs to the IucA/IucC family.</text>
</comment>
<evidence type="ECO:0000256" key="2">
    <source>
        <dbReference type="ARBA" id="ARBA00007832"/>
    </source>
</evidence>
<evidence type="ECO:0000313" key="5">
    <source>
        <dbReference type="EMBL" id="MCH6159538.1"/>
    </source>
</evidence>
<name>A0ABS9STL1_9ACTN</name>
<dbReference type="EMBL" id="JAKWJU010000002">
    <property type="protein sequence ID" value="MCH6159538.1"/>
    <property type="molecule type" value="Genomic_DNA"/>
</dbReference>
<protein>
    <submittedName>
        <fullName evidence="5">IucA/IucC family siderophore biosynthesis protein</fullName>
    </submittedName>
</protein>
<feature type="domain" description="Aerobactin siderophore biosynthesis IucA/IucC N-terminal" evidence="3">
    <location>
        <begin position="148"/>
        <end position="397"/>
    </location>
</feature>
<dbReference type="Proteomes" id="UP001166784">
    <property type="component" value="Unassembled WGS sequence"/>
</dbReference>
<dbReference type="Gene3D" id="1.10.510.40">
    <property type="match status" value="1"/>
</dbReference>